<keyword evidence="4" id="KW-1185">Reference proteome</keyword>
<dbReference type="EMBL" id="DS694952">
    <property type="protein sequence ID" value="EEC04948.1"/>
    <property type="molecule type" value="Genomic_DNA"/>
</dbReference>
<evidence type="ECO:0000313" key="4">
    <source>
        <dbReference type="Proteomes" id="UP000001555"/>
    </source>
</evidence>
<evidence type="ECO:0000313" key="2">
    <source>
        <dbReference type="EMBL" id="EEC04948.1"/>
    </source>
</evidence>
<keyword evidence="1" id="KW-0472">Membrane</keyword>
<keyword evidence="1" id="KW-1133">Transmembrane helix</keyword>
<dbReference type="VEuPathDB" id="VectorBase:ISCI005207"/>
<protein>
    <submittedName>
        <fullName evidence="2 3">Uncharacterized protein</fullName>
    </submittedName>
</protein>
<feature type="transmembrane region" description="Helical" evidence="1">
    <location>
        <begin position="54"/>
        <end position="73"/>
    </location>
</feature>
<name>B7PEC6_IXOSC</name>
<dbReference type="AlphaFoldDB" id="B7PEC6"/>
<dbReference type="InParanoid" id="B7PEC6"/>
<sequence length="127" mass="13758">MAMDNATAEFAVSPIKLTQIDGTLCVEQVVFPVLGVKPAFSKEHRPLIRSKMEYGLGVTVAIVLFITLVFGAHQGWHYFYGVRTKTRSTEPSTLRPDSGEISWHGVVNSTLGSSPISSATSSVLAFD</sequence>
<dbReference type="VEuPathDB" id="VectorBase:ISCW005207"/>
<dbReference type="EnsemblMetazoa" id="ISCW005207-RA">
    <property type="protein sequence ID" value="ISCW005207-PA"/>
    <property type="gene ID" value="ISCW005207"/>
</dbReference>
<dbReference type="PaxDb" id="6945-B7PEC6"/>
<dbReference type="Proteomes" id="UP000001555">
    <property type="component" value="Unassembled WGS sequence"/>
</dbReference>
<reference evidence="2 4" key="1">
    <citation type="submission" date="2008-03" db="EMBL/GenBank/DDBJ databases">
        <title>Annotation of Ixodes scapularis.</title>
        <authorList>
            <consortium name="Ixodes scapularis Genome Project Consortium"/>
            <person name="Caler E."/>
            <person name="Hannick L.I."/>
            <person name="Bidwell S."/>
            <person name="Joardar V."/>
            <person name="Thiagarajan M."/>
            <person name="Amedeo P."/>
            <person name="Galinsky K.J."/>
            <person name="Schobel S."/>
            <person name="Inman J."/>
            <person name="Hostetler J."/>
            <person name="Miller J."/>
            <person name="Hammond M."/>
            <person name="Megy K."/>
            <person name="Lawson D."/>
            <person name="Kodira C."/>
            <person name="Sutton G."/>
            <person name="Meyer J."/>
            <person name="Hill C.A."/>
            <person name="Birren B."/>
            <person name="Nene V."/>
            <person name="Collins F."/>
            <person name="Alarcon-Chaidez F."/>
            <person name="Wikel S."/>
            <person name="Strausberg R."/>
        </authorList>
    </citation>
    <scope>NUCLEOTIDE SEQUENCE [LARGE SCALE GENOMIC DNA]</scope>
    <source>
        <strain evidence="4">Wikel</strain>
        <strain evidence="2">Wikel colony</strain>
    </source>
</reference>
<accession>B7PEC6</accession>
<organism>
    <name type="scientific">Ixodes scapularis</name>
    <name type="common">Black-legged tick</name>
    <name type="synonym">Deer tick</name>
    <dbReference type="NCBI Taxonomy" id="6945"/>
    <lineage>
        <taxon>Eukaryota</taxon>
        <taxon>Metazoa</taxon>
        <taxon>Ecdysozoa</taxon>
        <taxon>Arthropoda</taxon>
        <taxon>Chelicerata</taxon>
        <taxon>Arachnida</taxon>
        <taxon>Acari</taxon>
        <taxon>Parasitiformes</taxon>
        <taxon>Ixodida</taxon>
        <taxon>Ixodoidea</taxon>
        <taxon>Ixodidae</taxon>
        <taxon>Ixodinae</taxon>
        <taxon>Ixodes</taxon>
    </lineage>
</organism>
<proteinExistence type="predicted"/>
<gene>
    <name evidence="2" type="ORF">IscW_ISCW005207</name>
</gene>
<reference evidence="3" key="2">
    <citation type="submission" date="2020-05" db="UniProtKB">
        <authorList>
            <consortium name="EnsemblMetazoa"/>
        </authorList>
    </citation>
    <scope>IDENTIFICATION</scope>
    <source>
        <strain evidence="3">wikel</strain>
    </source>
</reference>
<keyword evidence="1" id="KW-0812">Transmembrane</keyword>
<dbReference type="EMBL" id="ABJB010459511">
    <property type="status" value="NOT_ANNOTATED_CDS"/>
    <property type="molecule type" value="Genomic_DNA"/>
</dbReference>
<dbReference type="HOGENOM" id="CLU_1972923_0_0_1"/>
<evidence type="ECO:0000256" key="1">
    <source>
        <dbReference type="SAM" id="Phobius"/>
    </source>
</evidence>
<evidence type="ECO:0000313" key="3">
    <source>
        <dbReference type="EnsemblMetazoa" id="ISCW005207-PA"/>
    </source>
</evidence>